<dbReference type="InterPro" id="IPR001128">
    <property type="entry name" value="Cyt_P450"/>
</dbReference>
<organism evidence="11 12">
    <name type="scientific">Colletotrichum chlorophyti</name>
    <dbReference type="NCBI Taxonomy" id="708187"/>
    <lineage>
        <taxon>Eukaryota</taxon>
        <taxon>Fungi</taxon>
        <taxon>Dikarya</taxon>
        <taxon>Ascomycota</taxon>
        <taxon>Pezizomycotina</taxon>
        <taxon>Sordariomycetes</taxon>
        <taxon>Hypocreomycetidae</taxon>
        <taxon>Glomerellales</taxon>
        <taxon>Glomerellaceae</taxon>
        <taxon>Colletotrichum</taxon>
    </lineage>
</organism>
<evidence type="ECO:0000256" key="4">
    <source>
        <dbReference type="ARBA" id="ARBA00022723"/>
    </source>
</evidence>
<evidence type="ECO:0000256" key="5">
    <source>
        <dbReference type="ARBA" id="ARBA00023002"/>
    </source>
</evidence>
<comment type="cofactor">
    <cofactor evidence="1 8">
        <name>heme</name>
        <dbReference type="ChEBI" id="CHEBI:30413"/>
    </cofactor>
</comment>
<dbReference type="PRINTS" id="PR00463">
    <property type="entry name" value="EP450I"/>
</dbReference>
<evidence type="ECO:0000256" key="7">
    <source>
        <dbReference type="ARBA" id="ARBA00023033"/>
    </source>
</evidence>
<feature type="binding site" description="axial binding residue" evidence="8">
    <location>
        <position position="442"/>
    </location>
    <ligand>
        <name>heme</name>
        <dbReference type="ChEBI" id="CHEBI:30413"/>
    </ligand>
    <ligandPart>
        <name>Fe</name>
        <dbReference type="ChEBI" id="CHEBI:18248"/>
    </ligandPart>
</feature>
<evidence type="ECO:0000256" key="8">
    <source>
        <dbReference type="PIRSR" id="PIRSR602401-1"/>
    </source>
</evidence>
<dbReference type="CDD" id="cd11058">
    <property type="entry name" value="CYP60B-like"/>
    <property type="match status" value="1"/>
</dbReference>
<dbReference type="Gene3D" id="1.10.630.10">
    <property type="entry name" value="Cytochrome P450"/>
    <property type="match status" value="1"/>
</dbReference>
<dbReference type="FunFam" id="1.10.630.10:FF:000047">
    <property type="entry name" value="Cytochrome P450 monooxygenase"/>
    <property type="match status" value="1"/>
</dbReference>
<dbReference type="SUPFAM" id="SSF48264">
    <property type="entry name" value="Cytochrome P450"/>
    <property type="match status" value="1"/>
</dbReference>
<comment type="caution">
    <text evidence="11">The sequence shown here is derived from an EMBL/GenBank/DDBJ whole genome shotgun (WGS) entry which is preliminary data.</text>
</comment>
<dbReference type="STRING" id="708187.A0A1Q8RM18"/>
<keyword evidence="6 8" id="KW-0408">Iron</keyword>
<keyword evidence="10" id="KW-1133">Transmembrane helix</keyword>
<dbReference type="PROSITE" id="PS00086">
    <property type="entry name" value="CYTOCHROME_P450"/>
    <property type="match status" value="1"/>
</dbReference>
<dbReference type="GO" id="GO:0005506">
    <property type="term" value="F:iron ion binding"/>
    <property type="evidence" value="ECO:0007669"/>
    <property type="project" value="InterPro"/>
</dbReference>
<name>A0A1Q8RM18_9PEZI</name>
<dbReference type="InterPro" id="IPR002401">
    <property type="entry name" value="Cyt_P450_E_grp-I"/>
</dbReference>
<evidence type="ECO:0000256" key="1">
    <source>
        <dbReference type="ARBA" id="ARBA00001971"/>
    </source>
</evidence>
<evidence type="ECO:0000256" key="3">
    <source>
        <dbReference type="ARBA" id="ARBA00022617"/>
    </source>
</evidence>
<accession>A0A1Q8RM18</accession>
<dbReference type="Pfam" id="PF00067">
    <property type="entry name" value="p450"/>
    <property type="match status" value="1"/>
</dbReference>
<dbReference type="OrthoDB" id="1470350at2759"/>
<dbReference type="InterPro" id="IPR050121">
    <property type="entry name" value="Cytochrome_P450_monoxygenase"/>
</dbReference>
<dbReference type="AlphaFoldDB" id="A0A1Q8RM18"/>
<dbReference type="EMBL" id="MPGH01000178">
    <property type="protein sequence ID" value="OLN85374.1"/>
    <property type="molecule type" value="Genomic_DNA"/>
</dbReference>
<protein>
    <submittedName>
        <fullName evidence="11">Isotrichodermin C-15 hydroxylase 22</fullName>
    </submittedName>
</protein>
<keyword evidence="3 8" id="KW-0349">Heme</keyword>
<dbReference type="GO" id="GO:0009403">
    <property type="term" value="P:toxin biosynthetic process"/>
    <property type="evidence" value="ECO:0007669"/>
    <property type="project" value="UniProtKB-ARBA"/>
</dbReference>
<feature type="transmembrane region" description="Helical" evidence="10">
    <location>
        <begin position="16"/>
        <end position="38"/>
    </location>
</feature>
<keyword evidence="7 9" id="KW-0503">Monooxygenase</keyword>
<evidence type="ECO:0000256" key="10">
    <source>
        <dbReference type="SAM" id="Phobius"/>
    </source>
</evidence>
<keyword evidence="12" id="KW-1185">Reference proteome</keyword>
<dbReference type="PANTHER" id="PTHR24305">
    <property type="entry name" value="CYTOCHROME P450"/>
    <property type="match status" value="1"/>
</dbReference>
<keyword evidence="4 8" id="KW-0479">Metal-binding</keyword>
<dbReference type="GO" id="GO:0004497">
    <property type="term" value="F:monooxygenase activity"/>
    <property type="evidence" value="ECO:0007669"/>
    <property type="project" value="UniProtKB-KW"/>
</dbReference>
<dbReference type="PRINTS" id="PR00385">
    <property type="entry name" value="P450"/>
</dbReference>
<dbReference type="GO" id="GO:0020037">
    <property type="term" value="F:heme binding"/>
    <property type="evidence" value="ECO:0007669"/>
    <property type="project" value="InterPro"/>
</dbReference>
<gene>
    <name evidence="11" type="ORF">CCHL11_09851</name>
</gene>
<dbReference type="PANTHER" id="PTHR24305:SF230">
    <property type="entry name" value="P450, PUTATIVE (EUROFUNG)-RELATED"/>
    <property type="match status" value="1"/>
</dbReference>
<evidence type="ECO:0000256" key="9">
    <source>
        <dbReference type="RuleBase" id="RU000461"/>
    </source>
</evidence>
<evidence type="ECO:0000313" key="12">
    <source>
        <dbReference type="Proteomes" id="UP000186583"/>
    </source>
</evidence>
<dbReference type="Proteomes" id="UP000186583">
    <property type="component" value="Unassembled WGS sequence"/>
</dbReference>
<evidence type="ECO:0000256" key="6">
    <source>
        <dbReference type="ARBA" id="ARBA00023004"/>
    </source>
</evidence>
<dbReference type="GO" id="GO:0016705">
    <property type="term" value="F:oxidoreductase activity, acting on paired donors, with incorporation or reduction of molecular oxygen"/>
    <property type="evidence" value="ECO:0007669"/>
    <property type="project" value="InterPro"/>
</dbReference>
<keyword evidence="5 9" id="KW-0560">Oxidoreductase</keyword>
<evidence type="ECO:0000256" key="2">
    <source>
        <dbReference type="ARBA" id="ARBA00010617"/>
    </source>
</evidence>
<reference evidence="11 12" key="1">
    <citation type="submission" date="2016-11" db="EMBL/GenBank/DDBJ databases">
        <title>Draft Genome Assembly of Colletotrichum chlorophyti a pathogen of herbaceous plants.</title>
        <authorList>
            <person name="Gan P."/>
            <person name="Narusaka M."/>
            <person name="Tsushima A."/>
            <person name="Narusaka Y."/>
            <person name="Takano Y."/>
            <person name="Shirasu K."/>
        </authorList>
    </citation>
    <scope>NUCLEOTIDE SEQUENCE [LARGE SCALE GENOMIC DNA]</scope>
    <source>
        <strain evidence="11 12">NTL11</strain>
    </source>
</reference>
<dbReference type="InterPro" id="IPR036396">
    <property type="entry name" value="Cyt_P450_sf"/>
</dbReference>
<keyword evidence="10" id="KW-0812">Transmembrane</keyword>
<sequence>MPLDIQAVGSRLSPMVLWPLVGVLLVAASLLVVIVYNLTLHPLRKYPGPKLWAATRIPYALMILRGDPHKTILRLHQQYNSDIVRVAPNELSMQSPDAWRDIMGHRKGKAAENEKDPPAINGKRNDIISAGREDHTRYRRTLSHGFSAKSMQEQQPIIRAYIDLLIERLQGIASQGPVDVVKWYNYTTFDIIGDLAFGEAFGCLEKSDYHPWVRLIFQNIKMITYFNLATTFKGFESLIKLFVPKKLVEEGDSHNKLVREKVDKRMALGTPRPDFVESMLTKATAPFTKEEIYENSNILIIAGSETTATALSGATYHLTTNPHILEKLTREIRTEFGSSDEIDLLSTAKLEYLHAVLEETLRVYPPVPVALPRKTPPSGQEIMGEWIPGNTRMGIWQWPLYHNDRFFSKPFEFHPERWLGDPEFKDDQLEAVKPFHFGPRNCLGMNLAYAEMRMILCKILWNFDISLAAGSEDWLDQHTVYTLYDKPALNVHLTPRKLD</sequence>
<keyword evidence="10" id="KW-0472">Membrane</keyword>
<dbReference type="InterPro" id="IPR017972">
    <property type="entry name" value="Cyt_P450_CS"/>
</dbReference>
<evidence type="ECO:0000313" key="11">
    <source>
        <dbReference type="EMBL" id="OLN85374.1"/>
    </source>
</evidence>
<comment type="similarity">
    <text evidence="2 9">Belongs to the cytochrome P450 family.</text>
</comment>
<proteinExistence type="inferred from homology"/>